<dbReference type="Pfam" id="PF00078">
    <property type="entry name" value="RVT_1"/>
    <property type="match status" value="1"/>
</dbReference>
<dbReference type="Proteomes" id="UP000683360">
    <property type="component" value="Unassembled WGS sequence"/>
</dbReference>
<dbReference type="InterPro" id="IPR052055">
    <property type="entry name" value="Hepadnavirus_pol/RT"/>
</dbReference>
<evidence type="ECO:0000259" key="3">
    <source>
        <dbReference type="PROSITE" id="PS51898"/>
    </source>
</evidence>
<dbReference type="GO" id="GO:0015074">
    <property type="term" value="P:DNA integration"/>
    <property type="evidence" value="ECO:0007669"/>
    <property type="project" value="InterPro"/>
</dbReference>
<organism evidence="4 5">
    <name type="scientific">Mytilus edulis</name>
    <name type="common">Blue mussel</name>
    <dbReference type="NCBI Taxonomy" id="6550"/>
    <lineage>
        <taxon>Eukaryota</taxon>
        <taxon>Metazoa</taxon>
        <taxon>Spiralia</taxon>
        <taxon>Lophotrochozoa</taxon>
        <taxon>Mollusca</taxon>
        <taxon>Bivalvia</taxon>
        <taxon>Autobranchia</taxon>
        <taxon>Pteriomorphia</taxon>
        <taxon>Mytilida</taxon>
        <taxon>Mytiloidea</taxon>
        <taxon>Mytilidae</taxon>
        <taxon>Mytilinae</taxon>
        <taxon>Mytilus</taxon>
    </lineage>
</organism>
<dbReference type="GO" id="GO:0003677">
    <property type="term" value="F:DNA binding"/>
    <property type="evidence" value="ECO:0007669"/>
    <property type="project" value="UniProtKB-KW"/>
</dbReference>
<dbReference type="InterPro" id="IPR013762">
    <property type="entry name" value="Integrase-like_cat_sf"/>
</dbReference>
<dbReference type="GO" id="GO:0006310">
    <property type="term" value="P:DNA recombination"/>
    <property type="evidence" value="ECO:0007669"/>
    <property type="project" value="UniProtKB-KW"/>
</dbReference>
<keyword evidence="5" id="KW-1185">Reference proteome</keyword>
<dbReference type="InterPro" id="IPR000477">
    <property type="entry name" value="RT_dom"/>
</dbReference>
<dbReference type="Gene3D" id="1.10.443.10">
    <property type="entry name" value="Intergrase catalytic core"/>
    <property type="match status" value="1"/>
</dbReference>
<feature type="domain" description="Tyr recombinase" evidence="3">
    <location>
        <begin position="251"/>
        <end position="458"/>
    </location>
</feature>
<dbReference type="Gene3D" id="1.10.150.130">
    <property type="match status" value="1"/>
</dbReference>
<reference evidence="4" key="1">
    <citation type="submission" date="2021-03" db="EMBL/GenBank/DDBJ databases">
        <authorList>
            <person name="Bekaert M."/>
        </authorList>
    </citation>
    <scope>NUCLEOTIDE SEQUENCE</scope>
</reference>
<dbReference type="SUPFAM" id="SSF47823">
    <property type="entry name" value="lambda integrase-like, N-terminal domain"/>
    <property type="match status" value="1"/>
</dbReference>
<evidence type="ECO:0000313" key="5">
    <source>
        <dbReference type="Proteomes" id="UP000683360"/>
    </source>
</evidence>
<dbReference type="SUPFAM" id="SSF56349">
    <property type="entry name" value="DNA breaking-rejoining enzymes"/>
    <property type="match status" value="1"/>
</dbReference>
<dbReference type="InterPro" id="IPR010998">
    <property type="entry name" value="Integrase_recombinase_N"/>
</dbReference>
<dbReference type="Gene3D" id="3.30.70.270">
    <property type="match status" value="1"/>
</dbReference>
<sequence>MASDACLVGCGGVSNGQFFHCVFPDFIVQQNLHINALELLSVIVCLKLWGQRGRKICIQCDNMVSVQVINQGKSRSRFLQACLREICFICAIKECELRAIHIDGIENRLPDMLSRWSLSDSYSVQFYEAIEDSVTIGELSLSVDLHMLKTQAQESLKSAHASGTRKNLKIQWKAFFLFCHFYNLKTLPCELNTLCLFAQFLSRSFKSVDSIRNYLNGVKVLHLLFDLPFIHFESFYFRLFMKGLKRCNPHTVRAALLITPCILLKIREELNFDDVNSYTYWCIFLFAFYLICRKSNLVGTVDDSSKCLHRENISVFEDYLLVQFRWSKTIQFGERVLEIPIVKNLSSPLCAFSAFKAMCLRFPASASSPAFLVLSGRKTKPVSYNMLQSFLKNIVEKIGLDPTKYSSHSFRRGGATWAFQCGVSSELIQLQGDWKSDAYKLYLRYGLDDKMQVSSKMMGLKAWGKPSLVISDSILKYLPEMRNTQLQAFGFWRQELFDYEDQEICDMLEFGWPLGFDRKFEEFGNSKIVKNHTGARNFAKDIDKYIKKEVGYGAVLGPFASNPFNDLLVISPLNSVPKANSEERRVIMDLSFPKGKSVNDGIDKNVYLGKNLELHYPNVDNFIEIIKEKGKFCKNFKRDLRRAYRQIPVDPKDYNLIGFTWKGHYFVDRVLPMGLKSSAFICQSVTNAVRFIAKKHDISLINYLDDFAGAEISEKADISYTKLKWVLDSCGLEKSVEKASSPSHRMSFLGVWFDTEKMTMEVTPDRLVEIFDLVSFWLNKDTASLKEVQSLIGKLNFIASCVRPGRIFISRILNFLREFKNEDCILEVSVELKHDLLWWSEFLEIYNGVSLLNLQEWTQPDEYMASDACLVGCGGVSNGQFFHCVFPDFIVQQNLHINALELLSVIVCLKLWGQRGRKICIQCDNMVSVQVINQGKSRSRFL</sequence>
<protein>
    <recommendedName>
        <fullName evidence="3">Tyr recombinase domain-containing protein</fullName>
    </recommendedName>
</protein>
<dbReference type="OrthoDB" id="6771932at2759"/>
<proteinExistence type="predicted"/>
<accession>A0A8S3SEE3</accession>
<dbReference type="InterPro" id="IPR002104">
    <property type="entry name" value="Integrase_catalytic"/>
</dbReference>
<evidence type="ECO:0000256" key="2">
    <source>
        <dbReference type="ARBA" id="ARBA00023172"/>
    </source>
</evidence>
<dbReference type="PROSITE" id="PS51898">
    <property type="entry name" value="TYR_RECOMBINASE"/>
    <property type="match status" value="1"/>
</dbReference>
<dbReference type="AlphaFoldDB" id="A0A8S3SEE3"/>
<comment type="caution">
    <text evidence="4">The sequence shown here is derived from an EMBL/GenBank/DDBJ whole genome shotgun (WGS) entry which is preliminary data.</text>
</comment>
<dbReference type="CDD" id="cd09275">
    <property type="entry name" value="RNase_HI_RT_DIRS1"/>
    <property type="match status" value="2"/>
</dbReference>
<dbReference type="PANTHER" id="PTHR33050:SF7">
    <property type="entry name" value="RIBONUCLEASE H"/>
    <property type="match status" value="1"/>
</dbReference>
<dbReference type="EMBL" id="CAJPWZ010001483">
    <property type="protein sequence ID" value="CAG2216422.1"/>
    <property type="molecule type" value="Genomic_DNA"/>
</dbReference>
<dbReference type="InterPro" id="IPR011010">
    <property type="entry name" value="DNA_brk_join_enz"/>
</dbReference>
<dbReference type="SUPFAM" id="SSF56672">
    <property type="entry name" value="DNA/RNA polymerases"/>
    <property type="match status" value="1"/>
</dbReference>
<dbReference type="InterPro" id="IPR043502">
    <property type="entry name" value="DNA/RNA_pol_sf"/>
</dbReference>
<dbReference type="PANTHER" id="PTHR33050">
    <property type="entry name" value="REVERSE TRANSCRIPTASE DOMAIN-CONTAINING PROTEIN"/>
    <property type="match status" value="1"/>
</dbReference>
<evidence type="ECO:0000313" key="4">
    <source>
        <dbReference type="EMBL" id="CAG2216422.1"/>
    </source>
</evidence>
<dbReference type="InterPro" id="IPR043128">
    <property type="entry name" value="Rev_trsase/Diguanyl_cyclase"/>
</dbReference>
<dbReference type="Gene3D" id="3.10.10.10">
    <property type="entry name" value="HIV Type 1 Reverse Transcriptase, subunit A, domain 1"/>
    <property type="match status" value="1"/>
</dbReference>
<keyword evidence="1" id="KW-0238">DNA-binding</keyword>
<keyword evidence="2" id="KW-0233">DNA recombination</keyword>
<name>A0A8S3SEE3_MYTED</name>
<gene>
    <name evidence="4" type="ORF">MEDL_30144</name>
</gene>
<evidence type="ECO:0000256" key="1">
    <source>
        <dbReference type="ARBA" id="ARBA00023125"/>
    </source>
</evidence>